<dbReference type="GO" id="GO:0009451">
    <property type="term" value="P:RNA modification"/>
    <property type="evidence" value="ECO:0007669"/>
    <property type="project" value="InterPro"/>
</dbReference>
<dbReference type="InterPro" id="IPR011990">
    <property type="entry name" value="TPR-like_helical_dom_sf"/>
</dbReference>
<dbReference type="RefSeq" id="XP_020094925.1">
    <property type="nucleotide sequence ID" value="XM_020239336.1"/>
</dbReference>
<dbReference type="Pfam" id="PF01535">
    <property type="entry name" value="PPR"/>
    <property type="match status" value="3"/>
</dbReference>
<evidence type="ECO:0000256" key="1">
    <source>
        <dbReference type="ARBA" id="ARBA00022737"/>
    </source>
</evidence>
<reference evidence="4" key="1">
    <citation type="journal article" date="2015" name="Nat. Genet.">
        <title>The pineapple genome and the evolution of CAM photosynthesis.</title>
        <authorList>
            <person name="Ming R."/>
            <person name="VanBuren R."/>
            <person name="Wai C.M."/>
            <person name="Tang H."/>
            <person name="Schatz M.C."/>
            <person name="Bowers J.E."/>
            <person name="Lyons E."/>
            <person name="Wang M.L."/>
            <person name="Chen J."/>
            <person name="Biggers E."/>
            <person name="Zhang J."/>
            <person name="Huang L."/>
            <person name="Zhang L."/>
            <person name="Miao W."/>
            <person name="Zhang J."/>
            <person name="Ye Z."/>
            <person name="Miao C."/>
            <person name="Lin Z."/>
            <person name="Wang H."/>
            <person name="Zhou H."/>
            <person name="Yim W.C."/>
            <person name="Priest H.D."/>
            <person name="Zheng C."/>
            <person name="Woodhouse M."/>
            <person name="Edger P.P."/>
            <person name="Guyot R."/>
            <person name="Guo H.B."/>
            <person name="Guo H."/>
            <person name="Zheng G."/>
            <person name="Singh R."/>
            <person name="Sharma A."/>
            <person name="Min X."/>
            <person name="Zheng Y."/>
            <person name="Lee H."/>
            <person name="Gurtowski J."/>
            <person name="Sedlazeck F.J."/>
            <person name="Harkess A."/>
            <person name="McKain M.R."/>
            <person name="Liao Z."/>
            <person name="Fang J."/>
            <person name="Liu J."/>
            <person name="Zhang X."/>
            <person name="Zhang Q."/>
            <person name="Hu W."/>
            <person name="Qin Y."/>
            <person name="Wang K."/>
            <person name="Chen L.Y."/>
            <person name="Shirley N."/>
            <person name="Lin Y.R."/>
            <person name="Liu L.Y."/>
            <person name="Hernandez A.G."/>
            <person name="Wright C.L."/>
            <person name="Bulone V."/>
            <person name="Tuskan G.A."/>
            <person name="Heath K."/>
            <person name="Zee F."/>
            <person name="Moore P.H."/>
            <person name="Sunkar R."/>
            <person name="Leebens-Mack J.H."/>
            <person name="Mockler T."/>
            <person name="Bennetzen J.L."/>
            <person name="Freeling M."/>
            <person name="Sankoff D."/>
            <person name="Paterson A.H."/>
            <person name="Zhu X."/>
            <person name="Yang X."/>
            <person name="Smith J.A."/>
            <person name="Cushman J.C."/>
            <person name="Paull R.E."/>
            <person name="Yu Q."/>
        </authorList>
    </citation>
    <scope>NUCLEOTIDE SEQUENCE [LARGE SCALE GENOMIC DNA]</scope>
    <source>
        <strain evidence="4">cv. F153</strain>
    </source>
</reference>
<dbReference type="InterPro" id="IPR046848">
    <property type="entry name" value="E_motif"/>
</dbReference>
<dbReference type="AlphaFoldDB" id="A0A6P5FPD2"/>
<name>A0A6P5FPD2_ANACO</name>
<dbReference type="NCBIfam" id="TIGR00756">
    <property type="entry name" value="PPR"/>
    <property type="match status" value="4"/>
</dbReference>
<dbReference type="InterPro" id="IPR002885">
    <property type="entry name" value="PPR_rpt"/>
</dbReference>
<reference evidence="5" key="2">
    <citation type="submission" date="2025-08" db="UniProtKB">
        <authorList>
            <consortium name="RefSeq"/>
        </authorList>
    </citation>
    <scope>IDENTIFICATION</scope>
    <source>
        <tissue evidence="5">Leaf</tissue>
    </source>
</reference>
<keyword evidence="4" id="KW-1185">Reference proteome</keyword>
<dbReference type="Gene3D" id="1.25.40.10">
    <property type="entry name" value="Tetratricopeptide repeat domain"/>
    <property type="match status" value="2"/>
</dbReference>
<evidence type="ECO:0000313" key="5">
    <source>
        <dbReference type="RefSeq" id="XP_020094925.1"/>
    </source>
</evidence>
<feature type="repeat" description="PPR" evidence="3">
    <location>
        <begin position="242"/>
        <end position="276"/>
    </location>
</feature>
<gene>
    <name evidence="5" type="primary">LOC109714640</name>
</gene>
<proteinExistence type="predicted"/>
<evidence type="ECO:0000313" key="4">
    <source>
        <dbReference type="Proteomes" id="UP000515123"/>
    </source>
</evidence>
<evidence type="ECO:0000256" key="3">
    <source>
        <dbReference type="PROSITE-ProRule" id="PRU00708"/>
    </source>
</evidence>
<dbReference type="GO" id="GO:0003723">
    <property type="term" value="F:RNA binding"/>
    <property type="evidence" value="ECO:0007669"/>
    <property type="project" value="InterPro"/>
</dbReference>
<feature type="repeat" description="PPR" evidence="3">
    <location>
        <begin position="343"/>
        <end position="377"/>
    </location>
</feature>
<dbReference type="InterPro" id="IPR046960">
    <property type="entry name" value="PPR_At4g14850-like_plant"/>
</dbReference>
<dbReference type="PROSITE" id="PS51375">
    <property type="entry name" value="PPR"/>
    <property type="match status" value="3"/>
</dbReference>
<accession>A0A6P5FPD2</accession>
<dbReference type="Pfam" id="PF20431">
    <property type="entry name" value="E_motif"/>
    <property type="match status" value="1"/>
</dbReference>
<organism evidence="4 5">
    <name type="scientific">Ananas comosus</name>
    <name type="common">Pineapple</name>
    <name type="synonym">Ananas ananas</name>
    <dbReference type="NCBI Taxonomy" id="4615"/>
    <lineage>
        <taxon>Eukaryota</taxon>
        <taxon>Viridiplantae</taxon>
        <taxon>Streptophyta</taxon>
        <taxon>Embryophyta</taxon>
        <taxon>Tracheophyta</taxon>
        <taxon>Spermatophyta</taxon>
        <taxon>Magnoliopsida</taxon>
        <taxon>Liliopsida</taxon>
        <taxon>Poales</taxon>
        <taxon>Bromeliaceae</taxon>
        <taxon>Bromelioideae</taxon>
        <taxon>Ananas</taxon>
    </lineage>
</organism>
<feature type="repeat" description="PPR" evidence="3">
    <location>
        <begin position="211"/>
        <end position="241"/>
    </location>
</feature>
<keyword evidence="1" id="KW-0677">Repeat</keyword>
<dbReference type="Proteomes" id="UP000515123">
    <property type="component" value="Linkage group 8"/>
</dbReference>
<keyword evidence="2" id="KW-0809">Transit peptide</keyword>
<dbReference type="GeneID" id="109714640"/>
<dbReference type="FunFam" id="1.25.40.10:FF:000090">
    <property type="entry name" value="Pentatricopeptide repeat-containing protein, chloroplastic"/>
    <property type="match status" value="1"/>
</dbReference>
<dbReference type="PANTHER" id="PTHR47926:SF365">
    <property type="entry name" value="DYW DOMAIN-CONTAINING PROTEIN"/>
    <property type="match status" value="1"/>
</dbReference>
<dbReference type="PANTHER" id="PTHR47926">
    <property type="entry name" value="PENTATRICOPEPTIDE REPEAT-CONTAINING PROTEIN"/>
    <property type="match status" value="1"/>
</dbReference>
<protein>
    <submittedName>
        <fullName evidence="5">Pentatricopeptide repeat-containing protein At1g05750, chloroplastic-like</fullName>
    </submittedName>
</protein>
<dbReference type="OrthoDB" id="742641at2759"/>
<evidence type="ECO:0000256" key="2">
    <source>
        <dbReference type="ARBA" id="ARBA00022946"/>
    </source>
</evidence>
<sequence>MDSYTPPHPTEVLKPKKPRPLRFLIPSRSMSSITHHHHHHHHHLVPYIVSFLFASSPSLSDLKRAHAVLVVSGAALRKPTGRRLVALYCLRSPASAAAPLVAAHLRSPDPVASNLALKSIVRRSRPRDAIAFFCRAANTVGCRPSRCTFPLLVTAAKLCDSIDYGELFHCFALKLGFLSHLPIPNSLIHMYASCGCLDLARQMFDEMPERDRVSYNSLLDGYVKSGGFDEAERLFWSMPNRSVVSWSTLFNGYVRNRMFQKGLWLFHQMQELGVEPDDCSIITLLSVFAHFKLAVHGKMVHGFLHRKWLRIPTHVSSALVDFYCKIGSPDGAVVVFERAPKKDLISWNALISGLGSSGRGAEALSFFSRMLHDGVKPDDITFIGVLVACGHSGLVEEGLRYFGMMSSVYGIKPSFAHHWCLVDLFVRVQRPDEALKVIQNMPWDGQSAVWGAVIWLAKVQGDISVGEYLGKRLIELEPDNSRRYVPLVNLYAAASKWDKYKELQEVMKERGLKKLPDCTLIDLNVVVHKFLVGDKSRPEIGSMYEVLEEIGKQLKLQPPAADENDLVRVAQ</sequence>
<dbReference type="Pfam" id="PF13041">
    <property type="entry name" value="PPR_2"/>
    <property type="match status" value="2"/>
</dbReference>